<comment type="caution">
    <text evidence="2">The sequence shown here is derived from an EMBL/GenBank/DDBJ whole genome shotgun (WGS) entry which is preliminary data.</text>
</comment>
<dbReference type="InterPro" id="IPR001108">
    <property type="entry name" value="Peptidase_A22A"/>
</dbReference>
<dbReference type="Pfam" id="PF01080">
    <property type="entry name" value="Presenilin"/>
    <property type="match status" value="1"/>
</dbReference>
<accession>A0A8J5V777</accession>
<keyword evidence="3" id="KW-1185">Reference proteome</keyword>
<reference evidence="2" key="2">
    <citation type="submission" date="2021-02" db="EMBL/GenBank/DDBJ databases">
        <authorList>
            <person name="Kimball J.A."/>
            <person name="Haas M.W."/>
            <person name="Macchietto M."/>
            <person name="Kono T."/>
            <person name="Duquette J."/>
            <person name="Shao M."/>
        </authorList>
    </citation>
    <scope>NUCLEOTIDE SEQUENCE</scope>
    <source>
        <tissue evidence="2">Fresh leaf tissue</tissue>
    </source>
</reference>
<sequence>MDPAFGSPDPMPGLAWTTTAATVLDSLGGEVLAVMSPVSICMALIVLLISVLESPSSGSSASPPPVTTATLVYLERPTDANVQKLVSTLLDAAVFVALIAVVTFALVVLYYYRCTGFLKNYMRFSAFFILFSMGGTVAVTVLRRLSAPLDAATVLVLLFNASTVGVLSIFASAVPIIVRQGYMVALTIIVAAWLSRLPEWTIWIMLVALA</sequence>
<evidence type="ECO:0000256" key="1">
    <source>
        <dbReference type="SAM" id="Phobius"/>
    </source>
</evidence>
<dbReference type="PANTHER" id="PTHR10202">
    <property type="entry name" value="PRESENILIN"/>
    <property type="match status" value="1"/>
</dbReference>
<evidence type="ECO:0000313" key="2">
    <source>
        <dbReference type="EMBL" id="KAG8052635.1"/>
    </source>
</evidence>
<evidence type="ECO:0008006" key="4">
    <source>
        <dbReference type="Google" id="ProtNLM"/>
    </source>
</evidence>
<dbReference type="GO" id="GO:0006509">
    <property type="term" value="P:membrane protein ectodomain proteolysis"/>
    <property type="evidence" value="ECO:0007669"/>
    <property type="project" value="TreeGrafter"/>
</dbReference>
<dbReference type="PANTHER" id="PTHR10202:SF26">
    <property type="entry name" value="PRESENILIN"/>
    <property type="match status" value="1"/>
</dbReference>
<dbReference type="GO" id="GO:0070765">
    <property type="term" value="C:gamma-secretase complex"/>
    <property type="evidence" value="ECO:0007669"/>
    <property type="project" value="TreeGrafter"/>
</dbReference>
<feature type="transmembrane region" description="Helical" evidence="1">
    <location>
        <begin position="31"/>
        <end position="52"/>
    </location>
</feature>
<dbReference type="GO" id="GO:0042500">
    <property type="term" value="F:aspartic endopeptidase activity, intramembrane cleaving"/>
    <property type="evidence" value="ECO:0007669"/>
    <property type="project" value="InterPro"/>
</dbReference>
<name>A0A8J5V777_ZIZPA</name>
<dbReference type="AlphaFoldDB" id="A0A8J5V777"/>
<proteinExistence type="predicted"/>
<keyword evidence="1" id="KW-0812">Transmembrane</keyword>
<feature type="transmembrane region" description="Helical" evidence="1">
    <location>
        <begin position="154"/>
        <end position="178"/>
    </location>
</feature>
<dbReference type="GO" id="GO:0016485">
    <property type="term" value="P:protein processing"/>
    <property type="evidence" value="ECO:0007669"/>
    <property type="project" value="InterPro"/>
</dbReference>
<dbReference type="OrthoDB" id="20287at2759"/>
<evidence type="ECO:0000313" key="3">
    <source>
        <dbReference type="Proteomes" id="UP000729402"/>
    </source>
</evidence>
<keyword evidence="1" id="KW-1133">Transmembrane helix</keyword>
<feature type="transmembrane region" description="Helical" evidence="1">
    <location>
        <begin position="124"/>
        <end position="142"/>
    </location>
</feature>
<protein>
    <recommendedName>
        <fullName evidence="4">Presenilin</fullName>
    </recommendedName>
</protein>
<dbReference type="EMBL" id="JAAALK010000288">
    <property type="protein sequence ID" value="KAG8052635.1"/>
    <property type="molecule type" value="Genomic_DNA"/>
</dbReference>
<gene>
    <name evidence="2" type="ORF">GUJ93_ZPchr0001g32169</name>
</gene>
<keyword evidence="1" id="KW-0472">Membrane</keyword>
<dbReference type="Proteomes" id="UP000729402">
    <property type="component" value="Unassembled WGS sequence"/>
</dbReference>
<reference evidence="2" key="1">
    <citation type="journal article" date="2021" name="bioRxiv">
        <title>Whole Genome Assembly and Annotation of Northern Wild Rice, Zizania palustris L., Supports a Whole Genome Duplication in the Zizania Genus.</title>
        <authorList>
            <person name="Haas M."/>
            <person name="Kono T."/>
            <person name="Macchietto M."/>
            <person name="Millas R."/>
            <person name="McGilp L."/>
            <person name="Shao M."/>
            <person name="Duquette J."/>
            <person name="Hirsch C.N."/>
            <person name="Kimball J."/>
        </authorList>
    </citation>
    <scope>NUCLEOTIDE SEQUENCE</scope>
    <source>
        <tissue evidence="2">Fresh leaf tissue</tissue>
    </source>
</reference>
<feature type="transmembrane region" description="Helical" evidence="1">
    <location>
        <begin position="92"/>
        <end position="112"/>
    </location>
</feature>
<feature type="transmembrane region" description="Helical" evidence="1">
    <location>
        <begin position="184"/>
        <end position="209"/>
    </location>
</feature>
<organism evidence="2 3">
    <name type="scientific">Zizania palustris</name>
    <name type="common">Northern wild rice</name>
    <dbReference type="NCBI Taxonomy" id="103762"/>
    <lineage>
        <taxon>Eukaryota</taxon>
        <taxon>Viridiplantae</taxon>
        <taxon>Streptophyta</taxon>
        <taxon>Embryophyta</taxon>
        <taxon>Tracheophyta</taxon>
        <taxon>Spermatophyta</taxon>
        <taxon>Magnoliopsida</taxon>
        <taxon>Liliopsida</taxon>
        <taxon>Poales</taxon>
        <taxon>Poaceae</taxon>
        <taxon>BOP clade</taxon>
        <taxon>Oryzoideae</taxon>
        <taxon>Oryzeae</taxon>
        <taxon>Zizaniinae</taxon>
        <taxon>Zizania</taxon>
    </lineage>
</organism>